<feature type="site" description="Cleavage; by autolysis" evidence="3">
    <location>
        <begin position="191"/>
        <end position="192"/>
    </location>
</feature>
<keyword evidence="6" id="KW-1185">Reference proteome</keyword>
<feature type="region of interest" description="Disordered" evidence="4">
    <location>
        <begin position="354"/>
        <end position="408"/>
    </location>
</feature>
<evidence type="ECO:0008006" key="7">
    <source>
        <dbReference type="Google" id="ProtNLM"/>
    </source>
</evidence>
<evidence type="ECO:0000256" key="4">
    <source>
        <dbReference type="SAM" id="MobiDB-lite"/>
    </source>
</evidence>
<protein>
    <recommendedName>
        <fullName evidence="7">Threonine aspartase</fullName>
    </recommendedName>
</protein>
<feature type="active site" description="Nucleophile" evidence="2">
    <location>
        <position position="192"/>
    </location>
</feature>
<evidence type="ECO:0000313" key="5">
    <source>
        <dbReference type="EMBL" id="KAK3863614.1"/>
    </source>
</evidence>
<gene>
    <name evidence="5" type="ORF">Pcinc_030640</name>
</gene>
<dbReference type="InterPro" id="IPR037464">
    <property type="entry name" value="Taspase1"/>
</dbReference>
<accession>A0AAE1EYD9</accession>
<dbReference type="GO" id="GO:0005737">
    <property type="term" value="C:cytoplasm"/>
    <property type="evidence" value="ECO:0007669"/>
    <property type="project" value="TreeGrafter"/>
</dbReference>
<dbReference type="Gene3D" id="3.60.20.30">
    <property type="entry name" value="(Glycosyl)asparaginase"/>
    <property type="match status" value="1"/>
</dbReference>
<dbReference type="Pfam" id="PF01112">
    <property type="entry name" value="Asparaginase_2"/>
    <property type="match status" value="1"/>
</dbReference>
<dbReference type="Proteomes" id="UP001286313">
    <property type="component" value="Unassembled WGS sequence"/>
</dbReference>
<name>A0AAE1EYD9_PETCI</name>
<evidence type="ECO:0000256" key="1">
    <source>
        <dbReference type="ARBA" id="ARBA00010872"/>
    </source>
</evidence>
<dbReference type="SUPFAM" id="SSF56235">
    <property type="entry name" value="N-terminal nucleophile aminohydrolases (Ntn hydrolases)"/>
    <property type="match status" value="1"/>
</dbReference>
<evidence type="ECO:0000256" key="3">
    <source>
        <dbReference type="PIRSR" id="PIRSR600246-3"/>
    </source>
</evidence>
<evidence type="ECO:0000256" key="2">
    <source>
        <dbReference type="PIRSR" id="PIRSR600246-1"/>
    </source>
</evidence>
<dbReference type="AlphaFoldDB" id="A0AAE1EYD9"/>
<comment type="caution">
    <text evidence="5">The sequence shown here is derived from an EMBL/GenBank/DDBJ whole genome shotgun (WGS) entry which is preliminary data.</text>
</comment>
<dbReference type="CDD" id="cd04514">
    <property type="entry name" value="Taspase1_like"/>
    <property type="match status" value="1"/>
</dbReference>
<dbReference type="GO" id="GO:0004298">
    <property type="term" value="F:threonine-type endopeptidase activity"/>
    <property type="evidence" value="ECO:0007669"/>
    <property type="project" value="InterPro"/>
</dbReference>
<dbReference type="EMBL" id="JAWQEG010003982">
    <property type="protein sequence ID" value="KAK3863614.1"/>
    <property type="molecule type" value="Genomic_DNA"/>
</dbReference>
<evidence type="ECO:0000313" key="6">
    <source>
        <dbReference type="Proteomes" id="UP001286313"/>
    </source>
</evidence>
<proteinExistence type="inferred from homology"/>
<dbReference type="GO" id="GO:0051604">
    <property type="term" value="P:protein maturation"/>
    <property type="evidence" value="ECO:0007669"/>
    <property type="project" value="TreeGrafter"/>
</dbReference>
<dbReference type="PANTHER" id="PTHR10188:SF8">
    <property type="entry name" value="THREONINE ASPARTASE 1"/>
    <property type="match status" value="1"/>
</dbReference>
<dbReference type="InterPro" id="IPR000246">
    <property type="entry name" value="Peptidase_T2"/>
</dbReference>
<reference evidence="5" key="1">
    <citation type="submission" date="2023-10" db="EMBL/GenBank/DDBJ databases">
        <title>Genome assemblies of two species of porcelain crab, Petrolisthes cinctipes and Petrolisthes manimaculis (Anomura: Porcellanidae).</title>
        <authorList>
            <person name="Angst P."/>
        </authorList>
    </citation>
    <scope>NUCLEOTIDE SEQUENCE</scope>
    <source>
        <strain evidence="5">PB745_01</strain>
        <tissue evidence="5">Gill</tissue>
    </source>
</reference>
<dbReference type="PANTHER" id="PTHR10188">
    <property type="entry name" value="L-ASPARAGINASE"/>
    <property type="match status" value="1"/>
</dbReference>
<sequence>MSGVVAVHVGAGSHSSSLKGEYKKLMRKACNQAIAVLRGGGNALDAACTATQVLEDSPRTNAGFGSSLTADGGVECDASVMDGHTLRHGAVGAVPGVRNPVLLARQILDAQAQPRPGGLVPPSFLAGTGAQVWAASNNVETCEPTDLIAERSQRIHEESLRNIQRLEEGGAKRRRYALPEEEEEMQGGLLDTVGAVCVDGAGYVASAVSSGGLLLKHTGRVGQAAVYGCGCWAENNCDGSGVSIGVSTTGCGEHLIRTMFARLCARAAITPEMGANISNAVTTHFLESGFLEGVHPRMAGALILRHDPQAGTNDLYWLHTTRTMGVCYMTTHDRKPQAQFSELAMEKIGMSVNLQSKSFGPPGVSIPVTTREEAQPGPSHRMAGEEEEEEEEEERGKSDSSDEEEQPG</sequence>
<organism evidence="5 6">
    <name type="scientific">Petrolisthes cinctipes</name>
    <name type="common">Flat porcelain crab</name>
    <dbReference type="NCBI Taxonomy" id="88211"/>
    <lineage>
        <taxon>Eukaryota</taxon>
        <taxon>Metazoa</taxon>
        <taxon>Ecdysozoa</taxon>
        <taxon>Arthropoda</taxon>
        <taxon>Crustacea</taxon>
        <taxon>Multicrustacea</taxon>
        <taxon>Malacostraca</taxon>
        <taxon>Eumalacostraca</taxon>
        <taxon>Eucarida</taxon>
        <taxon>Decapoda</taxon>
        <taxon>Pleocyemata</taxon>
        <taxon>Anomura</taxon>
        <taxon>Galatheoidea</taxon>
        <taxon>Porcellanidae</taxon>
        <taxon>Petrolisthes</taxon>
    </lineage>
</organism>
<comment type="similarity">
    <text evidence="1">Belongs to the Ntn-hydrolase family.</text>
</comment>
<dbReference type="InterPro" id="IPR029055">
    <property type="entry name" value="Ntn_hydrolases_N"/>
</dbReference>